<evidence type="ECO:0000313" key="4">
    <source>
        <dbReference type="Proteomes" id="UP000275579"/>
    </source>
</evidence>
<feature type="chain" id="PRO_5038596495" description="SH3b domain-containing protein" evidence="1">
    <location>
        <begin position="27"/>
        <end position="117"/>
    </location>
</feature>
<keyword evidence="1" id="KW-0732">Signal</keyword>
<evidence type="ECO:0000313" key="3">
    <source>
        <dbReference type="EMBL" id="AZS73867.1"/>
    </source>
</evidence>
<dbReference type="AlphaFoldDB" id="A0A3Q9KC15"/>
<name>A0A3Q9KC15_9ACTN</name>
<dbReference type="Gene3D" id="2.30.30.40">
    <property type="entry name" value="SH3 Domains"/>
    <property type="match status" value="1"/>
</dbReference>
<feature type="domain" description="SH3b" evidence="2">
    <location>
        <begin position="40"/>
        <end position="116"/>
    </location>
</feature>
<dbReference type="SMART" id="SM00287">
    <property type="entry name" value="SH3b"/>
    <property type="match status" value="1"/>
</dbReference>
<proteinExistence type="predicted"/>
<sequence>MKKKCTALIVAAAAVMGTTLTSGVAAASTASTTQAAVSTAAVWKVKAQATVTVRAKPKTKSAAVGTIPKGTVITYDDADDVTGSRYKACAISDNVWHRVKWHGAKGWVADACWTAIF</sequence>
<dbReference type="RefSeq" id="WP_127152805.1">
    <property type="nucleotide sequence ID" value="NZ_CP029042.1"/>
</dbReference>
<dbReference type="InterPro" id="IPR003646">
    <property type="entry name" value="SH3-like_bac-type"/>
</dbReference>
<organism evidence="3 4">
    <name type="scientific">Streptomyces lydicus</name>
    <dbReference type="NCBI Taxonomy" id="47763"/>
    <lineage>
        <taxon>Bacteria</taxon>
        <taxon>Bacillati</taxon>
        <taxon>Actinomycetota</taxon>
        <taxon>Actinomycetes</taxon>
        <taxon>Kitasatosporales</taxon>
        <taxon>Streptomycetaceae</taxon>
        <taxon>Streptomyces</taxon>
    </lineage>
</organism>
<dbReference type="EMBL" id="CP029042">
    <property type="protein sequence ID" value="AZS73867.1"/>
    <property type="molecule type" value="Genomic_DNA"/>
</dbReference>
<feature type="signal peptide" evidence="1">
    <location>
        <begin position="1"/>
        <end position="26"/>
    </location>
</feature>
<protein>
    <recommendedName>
        <fullName evidence="2">SH3b domain-containing protein</fullName>
    </recommendedName>
</protein>
<evidence type="ECO:0000256" key="1">
    <source>
        <dbReference type="SAM" id="SignalP"/>
    </source>
</evidence>
<accession>A0A3Q9KC15</accession>
<dbReference type="Pfam" id="PF08239">
    <property type="entry name" value="SH3_3"/>
    <property type="match status" value="1"/>
</dbReference>
<dbReference type="Proteomes" id="UP000275579">
    <property type="component" value="Chromosome"/>
</dbReference>
<reference evidence="3 4" key="1">
    <citation type="submission" date="2018-04" db="EMBL/GenBank/DDBJ databases">
        <title>Complete genome sequences of Streptomyces lydicus strain WYEC and characterization of antagonistic properties of biological control agents.</title>
        <authorList>
            <person name="Mariita R.M."/>
            <person name="Sello J.K."/>
        </authorList>
    </citation>
    <scope>NUCLEOTIDE SEQUENCE [LARGE SCALE GENOMIC DNA]</scope>
    <source>
        <strain evidence="3 4">WYEC 108</strain>
    </source>
</reference>
<evidence type="ECO:0000259" key="2">
    <source>
        <dbReference type="SMART" id="SM00287"/>
    </source>
</evidence>
<gene>
    <name evidence="3" type="ORF">DDE74_25615</name>
</gene>